<dbReference type="SUPFAM" id="SSF49785">
    <property type="entry name" value="Galactose-binding domain-like"/>
    <property type="match status" value="1"/>
</dbReference>
<accession>A0ABD0VWW3</accession>
<evidence type="ECO:0000256" key="6">
    <source>
        <dbReference type="ARBA" id="ARBA00022837"/>
    </source>
</evidence>
<proteinExistence type="inferred from homology"/>
<comment type="caution">
    <text evidence="10">The sequence shown here is derived from an EMBL/GenBank/DDBJ whole genome shotgun (WGS) entry which is preliminary data.</text>
</comment>
<keyword evidence="5" id="KW-0430">Lectin</keyword>
<dbReference type="Gene3D" id="2.60.120.260">
    <property type="entry name" value="Galactose-binding domain-like"/>
    <property type="match status" value="1"/>
</dbReference>
<feature type="domain" description="Fucolectin tachylectin-4 pentraxin-1" evidence="9">
    <location>
        <begin position="51"/>
        <end position="143"/>
    </location>
</feature>
<feature type="region of interest" description="Disordered" evidence="8">
    <location>
        <begin position="1"/>
        <end position="27"/>
    </location>
</feature>
<keyword evidence="7" id="KW-1015">Disulfide bond</keyword>
<evidence type="ECO:0000256" key="3">
    <source>
        <dbReference type="ARBA" id="ARBA00011233"/>
    </source>
</evidence>
<comment type="subunit">
    <text evidence="3">Homotrimer.</text>
</comment>
<dbReference type="PANTHER" id="PTHR45713:SF6">
    <property type="entry name" value="F5_8 TYPE C DOMAIN-CONTAINING PROTEIN"/>
    <property type="match status" value="1"/>
</dbReference>
<comment type="function">
    <text evidence="1">Acts as a defensive agent. Recognizes blood group fucosylated oligosaccharides including A, B, H and Lewis B-type antigens. Does not recognize Lewis A antigen and has low affinity for monovalent haptens.</text>
</comment>
<dbReference type="InterPro" id="IPR051941">
    <property type="entry name" value="BG_Antigen-Binding_Lectin"/>
</dbReference>
<comment type="similarity">
    <text evidence="2">Belongs to the fucolectin family.</text>
</comment>
<evidence type="ECO:0000256" key="4">
    <source>
        <dbReference type="ARBA" id="ARBA00022723"/>
    </source>
</evidence>
<dbReference type="GO" id="GO:0046872">
    <property type="term" value="F:metal ion binding"/>
    <property type="evidence" value="ECO:0007669"/>
    <property type="project" value="UniProtKB-KW"/>
</dbReference>
<dbReference type="InterPro" id="IPR008979">
    <property type="entry name" value="Galactose-bd-like_sf"/>
</dbReference>
<protein>
    <recommendedName>
        <fullName evidence="9">Fucolectin tachylectin-4 pentraxin-1 domain-containing protein</fullName>
    </recommendedName>
</protein>
<evidence type="ECO:0000256" key="1">
    <source>
        <dbReference type="ARBA" id="ARBA00002219"/>
    </source>
</evidence>
<name>A0ABD0VWW3_UMBPY</name>
<gene>
    <name evidence="10" type="ORF">UPYG_G00331980</name>
</gene>
<dbReference type="GO" id="GO:0042806">
    <property type="term" value="F:fucose binding"/>
    <property type="evidence" value="ECO:0007669"/>
    <property type="project" value="UniProtKB-ARBA"/>
</dbReference>
<dbReference type="PANTHER" id="PTHR45713">
    <property type="entry name" value="FTP DOMAIN-CONTAINING PROTEIN"/>
    <property type="match status" value="1"/>
</dbReference>
<evidence type="ECO:0000313" key="11">
    <source>
        <dbReference type="Proteomes" id="UP001557470"/>
    </source>
</evidence>
<evidence type="ECO:0000256" key="5">
    <source>
        <dbReference type="ARBA" id="ARBA00022734"/>
    </source>
</evidence>
<evidence type="ECO:0000256" key="8">
    <source>
        <dbReference type="SAM" id="MobiDB-lite"/>
    </source>
</evidence>
<dbReference type="GO" id="GO:0001868">
    <property type="term" value="P:regulation of complement activation, lectin pathway"/>
    <property type="evidence" value="ECO:0007669"/>
    <property type="project" value="UniProtKB-ARBA"/>
</dbReference>
<evidence type="ECO:0000256" key="7">
    <source>
        <dbReference type="ARBA" id="ARBA00023157"/>
    </source>
</evidence>
<dbReference type="AlphaFoldDB" id="A0ABD0VWW3"/>
<sequence>MPQGDNTRRNRRHLQIVNQESNDTLTQSPEVSALLGSMASATSPTQTDSETANLALKGVAAQSSLFENCIASRAIDGDRQTFHPHCTHNQKEINPWWRVDLRDVYRVRSVSITNRGDCCAERLDGAEIRIGDSLKKNGVMNPR</sequence>
<dbReference type="Pfam" id="PF22633">
    <property type="entry name" value="F5_F8_type_C_2"/>
    <property type="match status" value="1"/>
</dbReference>
<dbReference type="EMBL" id="JAGEUA010000011">
    <property type="protein sequence ID" value="KAL0961810.1"/>
    <property type="molecule type" value="Genomic_DNA"/>
</dbReference>
<dbReference type="SMART" id="SM00607">
    <property type="entry name" value="FTP"/>
    <property type="match status" value="1"/>
</dbReference>
<dbReference type="GO" id="GO:0010185">
    <property type="term" value="P:regulation of cellular defense response"/>
    <property type="evidence" value="ECO:0007669"/>
    <property type="project" value="UniProtKB-ARBA"/>
</dbReference>
<keyword evidence="11" id="KW-1185">Reference proteome</keyword>
<reference evidence="10 11" key="1">
    <citation type="submission" date="2024-06" db="EMBL/GenBank/DDBJ databases">
        <authorList>
            <person name="Pan Q."/>
            <person name="Wen M."/>
            <person name="Jouanno E."/>
            <person name="Zahm M."/>
            <person name="Klopp C."/>
            <person name="Cabau C."/>
            <person name="Louis A."/>
            <person name="Berthelot C."/>
            <person name="Parey E."/>
            <person name="Roest Crollius H."/>
            <person name="Montfort J."/>
            <person name="Robinson-Rechavi M."/>
            <person name="Bouchez O."/>
            <person name="Lampietro C."/>
            <person name="Lopez Roques C."/>
            <person name="Donnadieu C."/>
            <person name="Postlethwait J."/>
            <person name="Bobe J."/>
            <person name="Verreycken H."/>
            <person name="Guiguen Y."/>
        </authorList>
    </citation>
    <scope>NUCLEOTIDE SEQUENCE [LARGE SCALE GENOMIC DNA]</scope>
    <source>
        <strain evidence="10">Up_M1</strain>
        <tissue evidence="10">Testis</tissue>
    </source>
</reference>
<dbReference type="Proteomes" id="UP001557470">
    <property type="component" value="Unassembled WGS sequence"/>
</dbReference>
<evidence type="ECO:0000313" key="10">
    <source>
        <dbReference type="EMBL" id="KAL0961810.1"/>
    </source>
</evidence>
<feature type="compositionally biased region" description="Polar residues" evidence="8">
    <location>
        <begin position="16"/>
        <end position="27"/>
    </location>
</feature>
<keyword evidence="4" id="KW-0479">Metal-binding</keyword>
<keyword evidence="6" id="KW-0106">Calcium</keyword>
<evidence type="ECO:0000259" key="9">
    <source>
        <dbReference type="SMART" id="SM00607"/>
    </source>
</evidence>
<organism evidence="10 11">
    <name type="scientific">Umbra pygmaea</name>
    <name type="common">Eastern mudminnow</name>
    <dbReference type="NCBI Taxonomy" id="75934"/>
    <lineage>
        <taxon>Eukaryota</taxon>
        <taxon>Metazoa</taxon>
        <taxon>Chordata</taxon>
        <taxon>Craniata</taxon>
        <taxon>Vertebrata</taxon>
        <taxon>Euteleostomi</taxon>
        <taxon>Actinopterygii</taxon>
        <taxon>Neopterygii</taxon>
        <taxon>Teleostei</taxon>
        <taxon>Protacanthopterygii</taxon>
        <taxon>Esociformes</taxon>
        <taxon>Umbridae</taxon>
        <taxon>Umbra</taxon>
    </lineage>
</organism>
<dbReference type="InterPro" id="IPR006585">
    <property type="entry name" value="FTP1"/>
</dbReference>
<evidence type="ECO:0000256" key="2">
    <source>
        <dbReference type="ARBA" id="ARBA00010147"/>
    </source>
</evidence>